<comment type="caution">
    <text evidence="1">The sequence shown here is derived from an EMBL/GenBank/DDBJ whole genome shotgun (WGS) entry which is preliminary data.</text>
</comment>
<reference evidence="1 2" key="1">
    <citation type="journal article" date="2020" name="ISME J.">
        <title>Comparative genomics reveals insights into cyanobacterial evolution and habitat adaptation.</title>
        <authorList>
            <person name="Chen M.Y."/>
            <person name="Teng W.K."/>
            <person name="Zhao L."/>
            <person name="Hu C.X."/>
            <person name="Zhou Y.K."/>
            <person name="Han B.P."/>
            <person name="Song L.R."/>
            <person name="Shu W.S."/>
        </authorList>
    </citation>
    <scope>NUCLEOTIDE SEQUENCE [LARGE SCALE GENOMIC DNA]</scope>
    <source>
        <strain evidence="1 2">FACHB-318</strain>
    </source>
</reference>
<dbReference type="NCBIfam" id="TIGR01784">
    <property type="entry name" value="T_den_put_tspse"/>
    <property type="match status" value="1"/>
</dbReference>
<evidence type="ECO:0000313" key="1">
    <source>
        <dbReference type="EMBL" id="MBD2172737.1"/>
    </source>
</evidence>
<name>A0ABR7ZJA5_ANACY</name>
<dbReference type="Pfam" id="PF11103">
    <property type="entry name" value="DUF2887"/>
    <property type="match status" value="1"/>
</dbReference>
<protein>
    <submittedName>
        <fullName evidence="1">Rpn family recombination-promoting nuclease/putative transposase</fullName>
    </submittedName>
</protein>
<dbReference type="Proteomes" id="UP000638897">
    <property type="component" value="Unassembled WGS sequence"/>
</dbReference>
<sequence>MPLCGTRPYRFLLNSSLIQRVYLNELGKTANTSIGVGIVQLIVESESKTAGKAKQQLTDALTQQEIIEFIETVVIYKFPRLSREEVETMLGLDAIRNTKVYQEAKEEGKVKGKLEGKLERKLEAVPKFLKLGLSVEPIAEALELEVDLVKQAAAKSSS</sequence>
<dbReference type="RefSeq" id="WP_096637193.1">
    <property type="nucleotide sequence ID" value="NZ_JACJQC010000013.1"/>
</dbReference>
<keyword evidence="2" id="KW-1185">Reference proteome</keyword>
<dbReference type="InterPro" id="IPR022573">
    <property type="entry name" value="DUF2887"/>
</dbReference>
<gene>
    <name evidence="1" type="ORF">H6F81_16055</name>
</gene>
<accession>A0ABR7ZJA5</accession>
<dbReference type="InterPro" id="IPR010106">
    <property type="entry name" value="RpnA"/>
</dbReference>
<proteinExistence type="predicted"/>
<organism evidence="1 2">
    <name type="scientific">Anabaena cylindrica FACHB-318</name>
    <dbReference type="NCBI Taxonomy" id="2692880"/>
    <lineage>
        <taxon>Bacteria</taxon>
        <taxon>Bacillati</taxon>
        <taxon>Cyanobacteriota</taxon>
        <taxon>Cyanophyceae</taxon>
        <taxon>Nostocales</taxon>
        <taxon>Nostocaceae</taxon>
        <taxon>Anabaena</taxon>
    </lineage>
</organism>
<evidence type="ECO:0000313" key="2">
    <source>
        <dbReference type="Proteomes" id="UP000638897"/>
    </source>
</evidence>
<dbReference type="EMBL" id="JACJQC010000013">
    <property type="protein sequence ID" value="MBD2172737.1"/>
    <property type="molecule type" value="Genomic_DNA"/>
</dbReference>